<feature type="region of interest" description="Disordered" evidence="1">
    <location>
        <begin position="56"/>
        <end position="400"/>
    </location>
</feature>
<dbReference type="STRING" id="67767.A0A0J7KAK8"/>
<reference evidence="3 4" key="1">
    <citation type="submission" date="2015-04" db="EMBL/GenBank/DDBJ databases">
        <title>Lasius niger genome sequencing.</title>
        <authorList>
            <person name="Konorov E.A."/>
            <person name="Nikitin M.A."/>
            <person name="Kirill M.V."/>
            <person name="Chang P."/>
        </authorList>
    </citation>
    <scope>NUCLEOTIDE SEQUENCE [LARGE SCALE GENOMIC DNA]</scope>
    <source>
        <tissue evidence="3">Whole</tissue>
    </source>
</reference>
<dbReference type="InterPro" id="IPR036533">
    <property type="entry name" value="BAG_dom_sf"/>
</dbReference>
<feature type="compositionally biased region" description="Pro residues" evidence="1">
    <location>
        <begin position="519"/>
        <end position="530"/>
    </location>
</feature>
<dbReference type="Gene3D" id="1.20.58.120">
    <property type="entry name" value="BAG domain"/>
    <property type="match status" value="1"/>
</dbReference>
<dbReference type="SMART" id="SM00264">
    <property type="entry name" value="BAG"/>
    <property type="match status" value="1"/>
</dbReference>
<dbReference type="PROSITE" id="PS51035">
    <property type="entry name" value="BAG"/>
    <property type="match status" value="1"/>
</dbReference>
<feature type="compositionally biased region" description="Basic and acidic residues" evidence="1">
    <location>
        <begin position="482"/>
        <end position="498"/>
    </location>
</feature>
<name>A0A0J7KAK8_LASNI</name>
<dbReference type="GO" id="GO:0051087">
    <property type="term" value="F:protein-folding chaperone binding"/>
    <property type="evidence" value="ECO:0007669"/>
    <property type="project" value="InterPro"/>
</dbReference>
<feature type="compositionally biased region" description="Polar residues" evidence="1">
    <location>
        <begin position="211"/>
        <end position="229"/>
    </location>
</feature>
<dbReference type="OrthoDB" id="333905at2759"/>
<dbReference type="Pfam" id="PF02179">
    <property type="entry name" value="BAG"/>
    <property type="match status" value="1"/>
</dbReference>
<feature type="compositionally biased region" description="Low complexity" evidence="1">
    <location>
        <begin position="308"/>
        <end position="357"/>
    </location>
</feature>
<dbReference type="AlphaFoldDB" id="A0A0J7KAK8"/>
<evidence type="ECO:0000313" key="4">
    <source>
        <dbReference type="Proteomes" id="UP000036403"/>
    </source>
</evidence>
<evidence type="ECO:0000313" key="3">
    <source>
        <dbReference type="EMBL" id="KMQ87314.1"/>
    </source>
</evidence>
<dbReference type="SUPFAM" id="SSF63491">
    <property type="entry name" value="BAG domain"/>
    <property type="match status" value="1"/>
</dbReference>
<accession>A0A0J7KAK8</accession>
<feature type="compositionally biased region" description="Low complexity" evidence="1">
    <location>
        <begin position="86"/>
        <end position="100"/>
    </location>
</feature>
<dbReference type="EMBL" id="LBMM01010692">
    <property type="protein sequence ID" value="KMQ87314.1"/>
    <property type="molecule type" value="Genomic_DNA"/>
</dbReference>
<comment type="caution">
    <text evidence="3">The sequence shown here is derived from an EMBL/GenBank/DDBJ whole genome shotgun (WGS) entry which is preliminary data.</text>
</comment>
<feature type="compositionally biased region" description="Low complexity" evidence="1">
    <location>
        <begin position="365"/>
        <end position="378"/>
    </location>
</feature>
<proteinExistence type="predicted"/>
<evidence type="ECO:0000256" key="1">
    <source>
        <dbReference type="SAM" id="MobiDB-lite"/>
    </source>
</evidence>
<feature type="region of interest" description="Disordered" evidence="1">
    <location>
        <begin position="471"/>
        <end position="530"/>
    </location>
</feature>
<keyword evidence="4" id="KW-1185">Reference proteome</keyword>
<dbReference type="PaxDb" id="67767-A0A0J7KAK8"/>
<feature type="non-terminal residue" evidence="3">
    <location>
        <position position="530"/>
    </location>
</feature>
<gene>
    <name evidence="3" type="ORF">RF55_13432</name>
</gene>
<feature type="compositionally biased region" description="Basic residues" evidence="1">
    <location>
        <begin position="257"/>
        <end position="273"/>
    </location>
</feature>
<protein>
    <submittedName>
        <fullName evidence="3">Bag domain-containing protein samui</fullName>
    </submittedName>
</protein>
<evidence type="ECO:0000259" key="2">
    <source>
        <dbReference type="PROSITE" id="PS51035"/>
    </source>
</evidence>
<sequence>MDSPVIVDAASKFGREIDLDRSFPGFPFDDEADIFDRPRGDGIRAHLDDLATRHPELAEHLRGPPWPFGGSLLRDRRHRRRGSGGSSNDGQQQQQPGQQHQVDEDARSQASGSSAASGASAVSSHSSGGPNLTSSSAIPQYGLRNTVDIGQQQRRRNMETSPEKSERGQRSMSAPPENRQQQQQQQYGQDQQQQPLPGQGQRFVSRVDITPQHNQQQRAQSPGKPSSNVRHIPIFVEGRDEPVMSKLATDDTPPPAFHHHQRQPSPPHFHRPSHFNEHFGRQQWSPQHFQDAFYEPSFEQPQMRRHQQPQYHQQQPQHHQQQPQHHQQQPQHHQQQPQHHQQQPQYHQQQQQQPQYHHQQHHQQEQQAQQPQYQQQQQEIPKSKPPVPKDPLEKVGQVQKEVDNLAEQVRRYVGGSRQDKEYIYLDEMLTRELLKLDDIETEGRENVRQARKNTIKSIQDTISLLETKAPLAAQQEQQSITREGEECSEEKDQQEKKISQVPEFMDVDVKQEKQGNEPIPLPPAPLSPTQ</sequence>
<feature type="compositionally biased region" description="Low complexity" evidence="1">
    <location>
        <begin position="108"/>
        <end position="129"/>
    </location>
</feature>
<feature type="domain" description="BAG" evidence="2">
    <location>
        <begin position="391"/>
        <end position="469"/>
    </location>
</feature>
<dbReference type="InterPro" id="IPR003103">
    <property type="entry name" value="BAG_domain"/>
</dbReference>
<feature type="compositionally biased region" description="Basic and acidic residues" evidence="1">
    <location>
        <begin position="156"/>
        <end position="169"/>
    </location>
</feature>
<dbReference type="Proteomes" id="UP000036403">
    <property type="component" value="Unassembled WGS sequence"/>
</dbReference>
<organism evidence="3 4">
    <name type="scientific">Lasius niger</name>
    <name type="common">Black garden ant</name>
    <dbReference type="NCBI Taxonomy" id="67767"/>
    <lineage>
        <taxon>Eukaryota</taxon>
        <taxon>Metazoa</taxon>
        <taxon>Ecdysozoa</taxon>
        <taxon>Arthropoda</taxon>
        <taxon>Hexapoda</taxon>
        <taxon>Insecta</taxon>
        <taxon>Pterygota</taxon>
        <taxon>Neoptera</taxon>
        <taxon>Endopterygota</taxon>
        <taxon>Hymenoptera</taxon>
        <taxon>Apocrita</taxon>
        <taxon>Aculeata</taxon>
        <taxon>Formicoidea</taxon>
        <taxon>Formicidae</taxon>
        <taxon>Formicinae</taxon>
        <taxon>Lasius</taxon>
        <taxon>Lasius</taxon>
    </lineage>
</organism>
<feature type="compositionally biased region" description="Low complexity" evidence="1">
    <location>
        <begin position="180"/>
        <end position="201"/>
    </location>
</feature>